<dbReference type="EMBL" id="MDDG01000001">
    <property type="protein sequence ID" value="OQE47324.1"/>
    <property type="molecule type" value="Genomic_DNA"/>
</dbReference>
<evidence type="ECO:0000259" key="1">
    <source>
        <dbReference type="Pfam" id="PF01636"/>
    </source>
</evidence>
<proteinExistence type="predicted"/>
<organism evidence="2 3">
    <name type="scientific">Penicillium coprophilum</name>
    <dbReference type="NCBI Taxonomy" id="36646"/>
    <lineage>
        <taxon>Eukaryota</taxon>
        <taxon>Fungi</taxon>
        <taxon>Dikarya</taxon>
        <taxon>Ascomycota</taxon>
        <taxon>Pezizomycotina</taxon>
        <taxon>Eurotiomycetes</taxon>
        <taxon>Eurotiomycetidae</taxon>
        <taxon>Eurotiales</taxon>
        <taxon>Aspergillaceae</taxon>
        <taxon>Penicillium</taxon>
    </lineage>
</organism>
<comment type="caution">
    <text evidence="2">The sequence shown here is derived from an EMBL/GenBank/DDBJ whole genome shotgun (WGS) entry which is preliminary data.</text>
</comment>
<sequence>MSPVLYWSSSHQRSGKLRDLFQKYGVTDMIECESTSDLDNVLDKEVVLVNGDHEFSCAAIRQLTFCNVRLPKAYAVCDGPLKEDIFAIKLSSRDLREQLEVCQDLPIVAHDLAKQKSLVSFTYKEFCSNSASAVGGSFSDSGVHRYFAKVAKGRGAQKLSDEIRMYETLPDDIQDYYPQLLFASRKQGTITMGTELKDIPNLRDLLLNNHLSVDAATRILSTILDFEYNQAFLKHEQPTPPRYIHDYHFHRAWRRLTISTEMEPVFSTLITTPWLEINGRRISNVPAMLHRLERDDEVVRRLDPGGVSPFIHGDFHPGNMLCDINHDDFWLIDPRGYPVCDIYYDLGKLAQSTRSCYDLLHEGRHEVTFTTIGDCAVINYRILSSWARKLCADLDARLQPIIRNLLDSTPDEDVDLRIRFNEAIHLCSLMPFYIHADAQPSVAIPLFAAGALRLAEVMDLLGIGAEECVSNHAAGLERLNELGHAEWQFEG</sequence>
<protein>
    <recommendedName>
        <fullName evidence="1">Aminoglycoside phosphotransferase domain-containing protein</fullName>
    </recommendedName>
</protein>
<accession>A0A1V6V9H3</accession>
<dbReference type="InterPro" id="IPR002575">
    <property type="entry name" value="Aminoglycoside_PTrfase"/>
</dbReference>
<dbReference type="SUPFAM" id="SSF56112">
    <property type="entry name" value="Protein kinase-like (PK-like)"/>
    <property type="match status" value="1"/>
</dbReference>
<gene>
    <name evidence="2" type="ORF">PENCOP_c001G06963</name>
</gene>
<dbReference type="Pfam" id="PF01636">
    <property type="entry name" value="APH"/>
    <property type="match status" value="1"/>
</dbReference>
<evidence type="ECO:0000313" key="2">
    <source>
        <dbReference type="EMBL" id="OQE47324.1"/>
    </source>
</evidence>
<evidence type="ECO:0000313" key="3">
    <source>
        <dbReference type="Proteomes" id="UP000191500"/>
    </source>
</evidence>
<dbReference type="Proteomes" id="UP000191500">
    <property type="component" value="Unassembled WGS sequence"/>
</dbReference>
<name>A0A1V6V9H3_9EURO</name>
<reference evidence="3" key="1">
    <citation type="journal article" date="2017" name="Nat. Microbiol.">
        <title>Global analysis of biosynthetic gene clusters reveals vast potential of secondary metabolite production in Penicillium species.</title>
        <authorList>
            <person name="Nielsen J.C."/>
            <person name="Grijseels S."/>
            <person name="Prigent S."/>
            <person name="Ji B."/>
            <person name="Dainat J."/>
            <person name="Nielsen K.F."/>
            <person name="Frisvad J.C."/>
            <person name="Workman M."/>
            <person name="Nielsen J."/>
        </authorList>
    </citation>
    <scope>NUCLEOTIDE SEQUENCE [LARGE SCALE GENOMIC DNA]</scope>
    <source>
        <strain evidence="3">IBT 31321</strain>
    </source>
</reference>
<feature type="domain" description="Aminoglycoside phosphotransferase" evidence="1">
    <location>
        <begin position="291"/>
        <end position="352"/>
    </location>
</feature>
<dbReference type="AlphaFoldDB" id="A0A1V6V9H3"/>
<keyword evidence="3" id="KW-1185">Reference proteome</keyword>
<dbReference type="InterPro" id="IPR011009">
    <property type="entry name" value="Kinase-like_dom_sf"/>
</dbReference>